<evidence type="ECO:0000313" key="11">
    <source>
        <dbReference type="Proteomes" id="UP000197215"/>
    </source>
</evidence>
<reference evidence="11" key="1">
    <citation type="submission" date="2017-06" db="EMBL/GenBank/DDBJ databases">
        <authorList>
            <person name="Varghese N."/>
            <person name="Submissions S."/>
        </authorList>
    </citation>
    <scope>NUCLEOTIDE SEQUENCE [LARGE SCALE GENOMIC DNA]</scope>
    <source>
        <strain evidence="11">MWH-VicM1</strain>
    </source>
</reference>
<dbReference type="InterPro" id="IPR014777">
    <property type="entry name" value="4pyrrole_Mease_sub1"/>
</dbReference>
<dbReference type="NCBIfam" id="NF004790">
    <property type="entry name" value="PRK06136.1"/>
    <property type="match status" value="1"/>
</dbReference>
<dbReference type="PANTHER" id="PTHR45790:SF3">
    <property type="entry name" value="S-ADENOSYL-L-METHIONINE-DEPENDENT UROPORPHYRINOGEN III METHYLTRANSFERASE, CHLOROPLASTIC"/>
    <property type="match status" value="1"/>
</dbReference>
<organism evidence="10 11">
    <name type="scientific">Polynucleobacter victoriensis</name>
    <dbReference type="NCBI Taxonomy" id="2049319"/>
    <lineage>
        <taxon>Bacteria</taxon>
        <taxon>Pseudomonadati</taxon>
        <taxon>Pseudomonadota</taxon>
        <taxon>Betaproteobacteria</taxon>
        <taxon>Burkholderiales</taxon>
        <taxon>Burkholderiaceae</taxon>
        <taxon>Polynucleobacter</taxon>
    </lineage>
</organism>
<dbReference type="InterPro" id="IPR000878">
    <property type="entry name" value="4pyrrol_Mease"/>
</dbReference>
<evidence type="ECO:0000256" key="1">
    <source>
        <dbReference type="ARBA" id="ARBA00005879"/>
    </source>
</evidence>
<dbReference type="FunFam" id="3.40.1010.10:FF:000001">
    <property type="entry name" value="Siroheme synthase"/>
    <property type="match status" value="1"/>
</dbReference>
<dbReference type="EC" id="2.1.1.107" evidence="2"/>
<protein>
    <recommendedName>
        <fullName evidence="2">uroporphyrinogen-III C-methyltransferase</fullName>
        <ecNumber evidence="2">2.1.1.107</ecNumber>
    </recommendedName>
</protein>
<comment type="pathway">
    <text evidence="7">Porphyrin-containing compound metabolism; siroheme biosynthesis; precorrin-2 from uroporphyrinogen III: step 1/1.</text>
</comment>
<evidence type="ECO:0000313" key="10">
    <source>
        <dbReference type="EMBL" id="SNC60455.1"/>
    </source>
</evidence>
<evidence type="ECO:0000256" key="6">
    <source>
        <dbReference type="ARBA" id="ARBA00023244"/>
    </source>
</evidence>
<evidence type="ECO:0000259" key="9">
    <source>
        <dbReference type="Pfam" id="PF00590"/>
    </source>
</evidence>
<dbReference type="OrthoDB" id="9815856at2"/>
<dbReference type="SUPFAM" id="SSF53790">
    <property type="entry name" value="Tetrapyrrole methylase"/>
    <property type="match status" value="1"/>
</dbReference>
<keyword evidence="6" id="KW-0627">Porphyrin biosynthesis</keyword>
<dbReference type="GO" id="GO:0004851">
    <property type="term" value="F:uroporphyrin-III C-methyltransferase activity"/>
    <property type="evidence" value="ECO:0007669"/>
    <property type="project" value="UniProtKB-EC"/>
</dbReference>
<evidence type="ECO:0000256" key="5">
    <source>
        <dbReference type="ARBA" id="ARBA00022691"/>
    </source>
</evidence>
<dbReference type="UniPathway" id="UPA00262">
    <property type="reaction ID" value="UER00211"/>
</dbReference>
<gene>
    <name evidence="10" type="ORF">SAMN06295916_0280</name>
</gene>
<comment type="similarity">
    <text evidence="1 8">Belongs to the precorrin methyltransferase family.</text>
</comment>
<dbReference type="GO" id="GO:0032259">
    <property type="term" value="P:methylation"/>
    <property type="evidence" value="ECO:0007669"/>
    <property type="project" value="UniProtKB-KW"/>
</dbReference>
<dbReference type="EMBL" id="FYEX01000001">
    <property type="protein sequence ID" value="SNC60455.1"/>
    <property type="molecule type" value="Genomic_DNA"/>
</dbReference>
<dbReference type="PANTHER" id="PTHR45790">
    <property type="entry name" value="SIROHEME SYNTHASE-RELATED"/>
    <property type="match status" value="1"/>
</dbReference>
<sequence length="254" mass="26731">MTPSSTLGKVYLVGAGPGAADLITVRGADLLAKADVVFHDALVEEAMLAYCPQAEKIAVGKRCGKHSTAQKFINKRLVDAAQKHQVVVRLKGGDPMIFGRADEEITELEEASIEVEIVPGITAALAAAATLKQSLTLRGVARSVAFSTQAKATDSTSLPLPTADTVVIYMGRDEAISIAHQLIGQGRPTTLPVRIIEAISTKRERSLALTLGEMAAGCATDWFDGQAPALLLVGAVFGNRLENSEILANSRLSA</sequence>
<keyword evidence="3 8" id="KW-0489">Methyltransferase</keyword>
<evidence type="ECO:0000256" key="8">
    <source>
        <dbReference type="RuleBase" id="RU003960"/>
    </source>
</evidence>
<evidence type="ECO:0000256" key="4">
    <source>
        <dbReference type="ARBA" id="ARBA00022679"/>
    </source>
</evidence>
<dbReference type="Gene3D" id="3.30.950.10">
    <property type="entry name" value="Methyltransferase, Cobalt-precorrin-4 Transmethylase, Domain 2"/>
    <property type="match status" value="1"/>
</dbReference>
<dbReference type="PROSITE" id="PS00839">
    <property type="entry name" value="SUMT_1"/>
    <property type="match status" value="1"/>
</dbReference>
<dbReference type="Proteomes" id="UP000197215">
    <property type="component" value="Unassembled WGS sequence"/>
</dbReference>
<name>A0A212T362_9BURK</name>
<evidence type="ECO:0000256" key="7">
    <source>
        <dbReference type="ARBA" id="ARBA00025705"/>
    </source>
</evidence>
<dbReference type="Pfam" id="PF00590">
    <property type="entry name" value="TP_methylase"/>
    <property type="match status" value="1"/>
</dbReference>
<proteinExistence type="inferred from homology"/>
<feature type="domain" description="Tetrapyrrole methylase" evidence="9">
    <location>
        <begin position="9"/>
        <end position="214"/>
    </location>
</feature>
<dbReference type="PROSITE" id="PS00840">
    <property type="entry name" value="SUMT_2"/>
    <property type="match status" value="1"/>
</dbReference>
<dbReference type="GO" id="GO:0019354">
    <property type="term" value="P:siroheme biosynthetic process"/>
    <property type="evidence" value="ECO:0007669"/>
    <property type="project" value="UniProtKB-UniPathway"/>
</dbReference>
<dbReference type="InterPro" id="IPR006366">
    <property type="entry name" value="CobA/CysG_C"/>
</dbReference>
<dbReference type="InterPro" id="IPR003043">
    <property type="entry name" value="Uropor_MeTrfase_CS"/>
</dbReference>
<dbReference type="InterPro" id="IPR014776">
    <property type="entry name" value="4pyrrole_Mease_sub2"/>
</dbReference>
<keyword evidence="4 8" id="KW-0808">Transferase</keyword>
<dbReference type="CDD" id="cd11642">
    <property type="entry name" value="SUMT"/>
    <property type="match status" value="1"/>
</dbReference>
<evidence type="ECO:0000256" key="2">
    <source>
        <dbReference type="ARBA" id="ARBA00012162"/>
    </source>
</evidence>
<keyword evidence="5" id="KW-0949">S-adenosyl-L-methionine</keyword>
<evidence type="ECO:0000256" key="3">
    <source>
        <dbReference type="ARBA" id="ARBA00022603"/>
    </source>
</evidence>
<dbReference type="NCBIfam" id="TIGR01469">
    <property type="entry name" value="cobA_cysG_Cterm"/>
    <property type="match status" value="1"/>
</dbReference>
<dbReference type="InterPro" id="IPR035996">
    <property type="entry name" value="4pyrrol_Methylase_sf"/>
</dbReference>
<dbReference type="Gene3D" id="3.40.1010.10">
    <property type="entry name" value="Cobalt-precorrin-4 Transmethylase, Domain 1"/>
    <property type="match status" value="1"/>
</dbReference>
<dbReference type="InterPro" id="IPR050161">
    <property type="entry name" value="Siro_Cobalamin_biosynth"/>
</dbReference>
<keyword evidence="11" id="KW-1185">Reference proteome</keyword>
<dbReference type="RefSeq" id="WP_088812128.1">
    <property type="nucleotide sequence ID" value="NZ_FYEX01000001.1"/>
</dbReference>
<dbReference type="AlphaFoldDB" id="A0A212T362"/>
<accession>A0A212T362</accession>